<dbReference type="Pfam" id="PF00931">
    <property type="entry name" value="NB-ARC"/>
    <property type="match status" value="1"/>
</dbReference>
<dbReference type="Pfam" id="PF23598">
    <property type="entry name" value="LRR_14"/>
    <property type="match status" value="1"/>
</dbReference>
<feature type="domain" description="NB-ARC" evidence="3">
    <location>
        <begin position="1"/>
        <end position="141"/>
    </location>
</feature>
<dbReference type="AlphaFoldDB" id="A0A067K2K1"/>
<gene>
    <name evidence="6" type="ORF">JCGZ_21067</name>
</gene>
<dbReference type="FunFam" id="1.10.10.10:FF:000322">
    <property type="entry name" value="Probable disease resistance protein At1g63360"/>
    <property type="match status" value="1"/>
</dbReference>
<dbReference type="Proteomes" id="UP000027138">
    <property type="component" value="Unassembled WGS sequence"/>
</dbReference>
<dbReference type="SUPFAM" id="SSF52058">
    <property type="entry name" value="L domain-like"/>
    <property type="match status" value="1"/>
</dbReference>
<sequence>MGKTTLAQLVYNDPRVVTHFELKLWVCVSDNFHLQTVIIKILNCVSTGQRYVGLDIEQLQRALREALQRKRYLLVLDDVWNEDRKKWVDLKTLLMVGANGSTIIATTRSNDVATIMGTVAPYALGRLPEPDCLSLFFRCAFGEVQNQNPNLIHYGEQIVSKCKGVPLAVITLGTLLYSVTDDSAWKFVMESEIWKLKQKDNYIMPALKLSYELMPAYLKRCFAYCSIFPKDYPFDDVELVYFWMSHGLIQSSNENEELENVGLRYFQELCSRCFFQEFYIIDGHVKCKMHDLIHDLALSVTQNECLTVINGNEPLSDSIRHLSFPYPQLLPQDLPTPLQDLDSVRTVSILNERSGAVASEVFIETCISKFKYLRTLDLGFSRVAVLPRGIAKLKHLRYLSLYGNIRIKRLPESICKLQSLQTLLLGDCDGLRELPKDIKYLISLRMLWITTQQRYLPNGGIGCLGSLRYLFIIGCENLEYLFGDIQGLKKLQTLVIRHCHSLVSLPPSVKFLAALKTLVVASCENLDLTMEEGIDSQDSTSQLFSLCKLEIEGLPKLVDFPQWLLHRSNTGLKVIKVACCCNFRNFPNYMHGIPSLELRITGCPQYQGEDIII</sequence>
<evidence type="ECO:0000313" key="6">
    <source>
        <dbReference type="EMBL" id="KDP26034.1"/>
    </source>
</evidence>
<evidence type="ECO:0000259" key="5">
    <source>
        <dbReference type="Pfam" id="PF23598"/>
    </source>
</evidence>
<dbReference type="InterPro" id="IPR032675">
    <property type="entry name" value="LRR_dom_sf"/>
</dbReference>
<dbReference type="PRINTS" id="PR00364">
    <property type="entry name" value="DISEASERSIST"/>
</dbReference>
<dbReference type="InterPro" id="IPR058922">
    <property type="entry name" value="WHD_DRP"/>
</dbReference>
<dbReference type="GO" id="GO:0006952">
    <property type="term" value="P:defense response"/>
    <property type="evidence" value="ECO:0007669"/>
    <property type="project" value="UniProtKB-KW"/>
</dbReference>
<evidence type="ECO:0000259" key="4">
    <source>
        <dbReference type="Pfam" id="PF23559"/>
    </source>
</evidence>
<dbReference type="OrthoDB" id="2018467at2759"/>
<keyword evidence="7" id="KW-1185">Reference proteome</keyword>
<feature type="domain" description="Disease resistance R13L4/SHOC-2-like LRR" evidence="5">
    <location>
        <begin position="361"/>
        <end position="576"/>
    </location>
</feature>
<dbReference type="Gene3D" id="3.40.50.300">
    <property type="entry name" value="P-loop containing nucleotide triphosphate hydrolases"/>
    <property type="match status" value="1"/>
</dbReference>
<dbReference type="InterPro" id="IPR042197">
    <property type="entry name" value="Apaf_helical"/>
</dbReference>
<dbReference type="Gene3D" id="1.10.8.430">
    <property type="entry name" value="Helical domain of apoptotic protease-activating factors"/>
    <property type="match status" value="1"/>
</dbReference>
<dbReference type="InterPro" id="IPR027417">
    <property type="entry name" value="P-loop_NTPase"/>
</dbReference>
<keyword evidence="1" id="KW-0677">Repeat</keyword>
<evidence type="ECO:0000313" key="7">
    <source>
        <dbReference type="Proteomes" id="UP000027138"/>
    </source>
</evidence>
<dbReference type="Gene3D" id="1.10.10.10">
    <property type="entry name" value="Winged helix-like DNA-binding domain superfamily/Winged helix DNA-binding domain"/>
    <property type="match status" value="1"/>
</dbReference>
<dbReference type="Gene3D" id="3.80.10.10">
    <property type="entry name" value="Ribonuclease Inhibitor"/>
    <property type="match status" value="1"/>
</dbReference>
<evidence type="ECO:0000256" key="1">
    <source>
        <dbReference type="ARBA" id="ARBA00022737"/>
    </source>
</evidence>
<organism evidence="6 7">
    <name type="scientific">Jatropha curcas</name>
    <name type="common">Barbados nut</name>
    <dbReference type="NCBI Taxonomy" id="180498"/>
    <lineage>
        <taxon>Eukaryota</taxon>
        <taxon>Viridiplantae</taxon>
        <taxon>Streptophyta</taxon>
        <taxon>Embryophyta</taxon>
        <taxon>Tracheophyta</taxon>
        <taxon>Spermatophyta</taxon>
        <taxon>Magnoliopsida</taxon>
        <taxon>eudicotyledons</taxon>
        <taxon>Gunneridae</taxon>
        <taxon>Pentapetalae</taxon>
        <taxon>rosids</taxon>
        <taxon>fabids</taxon>
        <taxon>Malpighiales</taxon>
        <taxon>Euphorbiaceae</taxon>
        <taxon>Crotonoideae</taxon>
        <taxon>Jatropheae</taxon>
        <taxon>Jatropha</taxon>
    </lineage>
</organism>
<dbReference type="InterPro" id="IPR036388">
    <property type="entry name" value="WH-like_DNA-bd_sf"/>
</dbReference>
<dbReference type="SUPFAM" id="SSF52540">
    <property type="entry name" value="P-loop containing nucleoside triphosphate hydrolases"/>
    <property type="match status" value="1"/>
</dbReference>
<feature type="domain" description="Disease resistance protein winged helix" evidence="4">
    <location>
        <begin position="227"/>
        <end position="297"/>
    </location>
</feature>
<proteinExistence type="predicted"/>
<dbReference type="InterPro" id="IPR002182">
    <property type="entry name" value="NB-ARC"/>
</dbReference>
<dbReference type="EMBL" id="KK914930">
    <property type="protein sequence ID" value="KDP26034.1"/>
    <property type="molecule type" value="Genomic_DNA"/>
</dbReference>
<name>A0A067K2K1_JATCU</name>
<reference evidence="6 7" key="1">
    <citation type="journal article" date="2014" name="PLoS ONE">
        <title>Global Analysis of Gene Expression Profiles in Physic Nut (Jatropha curcas L.) Seedlings Exposed to Salt Stress.</title>
        <authorList>
            <person name="Zhang L."/>
            <person name="Zhang C."/>
            <person name="Wu P."/>
            <person name="Chen Y."/>
            <person name="Li M."/>
            <person name="Jiang H."/>
            <person name="Wu G."/>
        </authorList>
    </citation>
    <scope>NUCLEOTIDE SEQUENCE [LARGE SCALE GENOMIC DNA]</scope>
    <source>
        <strain evidence="7">cv. GZQX0401</strain>
        <tissue evidence="6">Young leaves</tissue>
    </source>
</reference>
<dbReference type="InterPro" id="IPR055414">
    <property type="entry name" value="LRR_R13L4/SHOC2-like"/>
</dbReference>
<evidence type="ECO:0000256" key="2">
    <source>
        <dbReference type="ARBA" id="ARBA00022821"/>
    </source>
</evidence>
<dbReference type="Pfam" id="PF23559">
    <property type="entry name" value="WHD_DRP"/>
    <property type="match status" value="1"/>
</dbReference>
<accession>A0A067K2K1</accession>
<evidence type="ECO:0000259" key="3">
    <source>
        <dbReference type="Pfam" id="PF00931"/>
    </source>
</evidence>
<protein>
    <submittedName>
        <fullName evidence="6">Uncharacterized protein</fullName>
    </submittedName>
</protein>
<dbReference type="PANTHER" id="PTHR36766">
    <property type="entry name" value="PLANT BROAD-SPECTRUM MILDEW RESISTANCE PROTEIN RPW8"/>
    <property type="match status" value="1"/>
</dbReference>
<dbReference type="PANTHER" id="PTHR36766:SF61">
    <property type="entry name" value="NB-ARC DOMAIN DISEASE RESISTANCE PROTEIN"/>
    <property type="match status" value="1"/>
</dbReference>
<keyword evidence="2" id="KW-0611">Plant defense</keyword>
<dbReference type="GO" id="GO:0043531">
    <property type="term" value="F:ADP binding"/>
    <property type="evidence" value="ECO:0007669"/>
    <property type="project" value="InterPro"/>
</dbReference>